<dbReference type="EMBL" id="FCOK02000116">
    <property type="protein sequence ID" value="SAL71859.1"/>
    <property type="molecule type" value="Genomic_DNA"/>
</dbReference>
<protein>
    <submittedName>
        <fullName evidence="1">Uncharacterized protein</fullName>
    </submittedName>
</protein>
<organism evidence="1 2">
    <name type="scientific">Caballeronia udeis</name>
    <dbReference type="NCBI Taxonomy" id="1232866"/>
    <lineage>
        <taxon>Bacteria</taxon>
        <taxon>Pseudomonadati</taxon>
        <taxon>Pseudomonadota</taxon>
        <taxon>Betaproteobacteria</taxon>
        <taxon>Burkholderiales</taxon>
        <taxon>Burkholderiaceae</taxon>
        <taxon>Caballeronia</taxon>
    </lineage>
</organism>
<accession>A0A158JTW0</accession>
<sequence length="177" mass="18329">MIVPLVSTWLLVTELPRSKVTVEPEGDAEIVPPFDEVTPVPKLVELMLPKVIPAGNRSVSVRSFEPFDVTPCGSVITTVYVTVSPGTTALSAPSGRFVSLPLVTVFVTLGALTPIVALSDNAAEPSPSVSAAVPVPLTKPLPAATPPVTLAQLTTDEPAASVSPVCCVVDSVRSYTT</sequence>
<evidence type="ECO:0000313" key="2">
    <source>
        <dbReference type="Proteomes" id="UP000054683"/>
    </source>
</evidence>
<gene>
    <name evidence="1" type="ORF">AWB69_08712</name>
</gene>
<reference evidence="1 2" key="1">
    <citation type="submission" date="2016-01" db="EMBL/GenBank/DDBJ databases">
        <authorList>
            <person name="Oliw E.H."/>
        </authorList>
    </citation>
    <scope>NUCLEOTIDE SEQUENCE [LARGE SCALE GENOMIC DNA]</scope>
    <source>
        <strain evidence="1">LMG 27134</strain>
    </source>
</reference>
<dbReference type="AlphaFoldDB" id="A0A158JTW0"/>
<name>A0A158JTW0_9BURK</name>
<evidence type="ECO:0000313" key="1">
    <source>
        <dbReference type="EMBL" id="SAL71859.1"/>
    </source>
</evidence>
<dbReference type="Proteomes" id="UP000054683">
    <property type="component" value="Unassembled WGS sequence"/>
</dbReference>
<proteinExistence type="predicted"/>